<organism evidence="2">
    <name type="scientific">Oikopleura dioica</name>
    <name type="common">Tunicate</name>
    <dbReference type="NCBI Taxonomy" id="34765"/>
    <lineage>
        <taxon>Eukaryota</taxon>
        <taxon>Metazoa</taxon>
        <taxon>Chordata</taxon>
        <taxon>Tunicata</taxon>
        <taxon>Appendicularia</taxon>
        <taxon>Copelata</taxon>
        <taxon>Oikopleuridae</taxon>
        <taxon>Oikopleura</taxon>
    </lineage>
</organism>
<gene>
    <name evidence="2" type="ORF">GSOID_T00002483001</name>
</gene>
<dbReference type="Proteomes" id="UP000001307">
    <property type="component" value="Unassembled WGS sequence"/>
</dbReference>
<feature type="region of interest" description="Disordered" evidence="1">
    <location>
        <begin position="50"/>
        <end position="103"/>
    </location>
</feature>
<accession>E4X678</accession>
<evidence type="ECO:0000313" key="2">
    <source>
        <dbReference type="EMBL" id="CBY07504.1"/>
    </source>
</evidence>
<evidence type="ECO:0000313" key="3">
    <source>
        <dbReference type="Proteomes" id="UP000001307"/>
    </source>
</evidence>
<dbReference type="AlphaFoldDB" id="E4X678"/>
<proteinExistence type="predicted"/>
<dbReference type="InParanoid" id="E4X678"/>
<keyword evidence="3" id="KW-1185">Reference proteome</keyword>
<dbReference type="EMBL" id="FN653026">
    <property type="protein sequence ID" value="CBY07504.1"/>
    <property type="molecule type" value="Genomic_DNA"/>
</dbReference>
<evidence type="ECO:0000256" key="1">
    <source>
        <dbReference type="SAM" id="MobiDB-lite"/>
    </source>
</evidence>
<dbReference type="OrthoDB" id="546383at2759"/>
<name>E4X678_OIKDI</name>
<reference evidence="2" key="1">
    <citation type="journal article" date="2010" name="Science">
        <title>Plasticity of animal genome architecture unmasked by rapid evolution of a pelagic tunicate.</title>
        <authorList>
            <person name="Denoeud F."/>
            <person name="Henriet S."/>
            <person name="Mungpakdee S."/>
            <person name="Aury J.M."/>
            <person name="Da Silva C."/>
            <person name="Brinkmann H."/>
            <person name="Mikhaleva J."/>
            <person name="Olsen L.C."/>
            <person name="Jubin C."/>
            <person name="Canestro C."/>
            <person name="Bouquet J.M."/>
            <person name="Danks G."/>
            <person name="Poulain J."/>
            <person name="Campsteijn C."/>
            <person name="Adamski M."/>
            <person name="Cross I."/>
            <person name="Yadetie F."/>
            <person name="Muffato M."/>
            <person name="Louis A."/>
            <person name="Butcher S."/>
            <person name="Tsagkogeorga G."/>
            <person name="Konrad A."/>
            <person name="Singh S."/>
            <person name="Jensen M.F."/>
            <person name="Cong E.H."/>
            <person name="Eikeseth-Otteraa H."/>
            <person name="Noel B."/>
            <person name="Anthouard V."/>
            <person name="Porcel B.M."/>
            <person name="Kachouri-Lafond R."/>
            <person name="Nishino A."/>
            <person name="Ugolini M."/>
            <person name="Chourrout P."/>
            <person name="Nishida H."/>
            <person name="Aasland R."/>
            <person name="Huzurbazar S."/>
            <person name="Westhof E."/>
            <person name="Delsuc F."/>
            <person name="Lehrach H."/>
            <person name="Reinhardt R."/>
            <person name="Weissenbach J."/>
            <person name="Roy S.W."/>
            <person name="Artiguenave F."/>
            <person name="Postlethwait J.H."/>
            <person name="Manak J.R."/>
            <person name="Thompson E.M."/>
            <person name="Jaillon O."/>
            <person name="Du Pasquier L."/>
            <person name="Boudinot P."/>
            <person name="Liberles D.A."/>
            <person name="Volff J.N."/>
            <person name="Philippe H."/>
            <person name="Lenhard B."/>
            <person name="Roest Crollius H."/>
            <person name="Wincker P."/>
            <person name="Chourrout D."/>
        </authorList>
    </citation>
    <scope>NUCLEOTIDE SEQUENCE [LARGE SCALE GENOMIC DNA]</scope>
</reference>
<sequence>MSNLSSAYDKLFISRKKPDLIHEYIRVLVTEKERLEGLLEQTNQALEKATSETMLPKITDCGESSSQNLLEDVSSDEESDDTGIHTDSSEAGSEINEEDDSDPDLFMNNDCAMPCMHQSHYIWLARRTERLRSACPQGSSPYNTEFTPYEHPLYRRSNNAYGAYPMQRALANRHHHGIVPLFSLPMHQIMSNLDGHMAGHGFNTSIDRSKVYDQPRL</sequence>
<protein>
    <submittedName>
        <fullName evidence="2">Uncharacterized protein</fullName>
    </submittedName>
</protein>